<evidence type="ECO:0000313" key="3">
    <source>
        <dbReference type="Proteomes" id="UP001228690"/>
    </source>
</evidence>
<evidence type="ECO:0000256" key="1">
    <source>
        <dbReference type="SAM" id="SignalP"/>
    </source>
</evidence>
<keyword evidence="1" id="KW-0732">Signal</keyword>
<sequence>MKKLGITLLLLLFAGVHGLVAQDAAPVEPVAEEEGALEVPAVEEPVAEEPAAESAQAESEPGTITVKITPSVFGQGRIHLAGDEDRKLQNPITRGTAEGRVKFEGDYNGIAGVNVELEGELNSASGQGDDSTQGTGSASANIGFGDNAYAYVHVLEAFGLDKGLFDIYLQSGRFEVGFDNAKEAGHDTWLADVDPLGRDNQINMQLDLKIMDMLTLRTGVSFSPIDSASQAYDLGFGLLFAKSFGDHKIEASVGYVANLTNNQGNDADGTPKAVSTVPGDFDDFGFSLAYTGSFGSIKLMPFFNVRVKGLIAKPRWSYVNSLIGWSAGLKFQLRDAGDGYDLLGLGVDLGGSVRENNNYTTAAKDAVEAKYTENAGFKGLGVKIWTDGLKAVMGDNYLSVNLKTRFDLYTPTDYVREGFLGAWSIGLEQYLVNVSDASVKLKAEIGMENLAPFTRDGLSGFYNASGTRQHAPFKTYFDLGLDASFTAKYTK</sequence>
<dbReference type="EMBL" id="CP123443">
    <property type="protein sequence ID" value="WGK69243.1"/>
    <property type="molecule type" value="Genomic_DNA"/>
</dbReference>
<reference evidence="2 3" key="1">
    <citation type="submission" date="2023-04" db="EMBL/GenBank/DDBJ databases">
        <title>Spirochaete genome identified in red abalone sample constitutes a novel genus.</title>
        <authorList>
            <person name="Sharma S.P."/>
            <person name="Purcell C.M."/>
            <person name="Hyde J.R."/>
            <person name="Severin A.J."/>
        </authorList>
    </citation>
    <scope>NUCLEOTIDE SEQUENCE [LARGE SCALE GENOMIC DNA]</scope>
    <source>
        <strain evidence="2 3">SP-2023</strain>
    </source>
</reference>
<organism evidence="2 3">
    <name type="scientific">Candidatus Haliotispira prima</name>
    <dbReference type="NCBI Taxonomy" id="3034016"/>
    <lineage>
        <taxon>Bacteria</taxon>
        <taxon>Pseudomonadati</taxon>
        <taxon>Spirochaetota</taxon>
        <taxon>Spirochaetia</taxon>
        <taxon>Spirochaetales</taxon>
        <taxon>Spirochaetaceae</taxon>
        <taxon>Candidatus Haliotispira</taxon>
    </lineage>
</organism>
<accession>A0ABY8MH69</accession>
<feature type="signal peptide" evidence="1">
    <location>
        <begin position="1"/>
        <end position="21"/>
    </location>
</feature>
<protein>
    <submittedName>
        <fullName evidence="2">Uncharacterized protein</fullName>
    </submittedName>
</protein>
<evidence type="ECO:0000313" key="2">
    <source>
        <dbReference type="EMBL" id="WGK69243.1"/>
    </source>
</evidence>
<dbReference type="RefSeq" id="WP_326927431.1">
    <property type="nucleotide sequence ID" value="NZ_CP123443.1"/>
</dbReference>
<dbReference type="Proteomes" id="UP001228690">
    <property type="component" value="Chromosome"/>
</dbReference>
<proteinExistence type="predicted"/>
<feature type="chain" id="PRO_5045898106" evidence="1">
    <location>
        <begin position="22"/>
        <end position="491"/>
    </location>
</feature>
<name>A0ABY8MH69_9SPIO</name>
<gene>
    <name evidence="2" type="ORF">P0082_12325</name>
</gene>
<keyword evidence="3" id="KW-1185">Reference proteome</keyword>